<dbReference type="EMBL" id="CP003244">
    <property type="protein sequence ID" value="AEX53371.1"/>
    <property type="molecule type" value="Genomic_DNA"/>
</dbReference>
<dbReference type="InterPro" id="IPR003346">
    <property type="entry name" value="Transposase_20"/>
</dbReference>
<feature type="domain" description="Transposase IS116/IS110/IS902 C-terminal" evidence="2">
    <location>
        <begin position="192"/>
        <end position="274"/>
    </location>
</feature>
<accession>H2J0E9</accession>
<proteinExistence type="predicted"/>
<dbReference type="eggNOG" id="COG3547">
    <property type="taxonomic scope" value="Bacteria"/>
</dbReference>
<dbReference type="EMBL" id="CP003244">
    <property type="protein sequence ID" value="AEX49998.1"/>
    <property type="molecule type" value="Genomic_DNA"/>
</dbReference>
<evidence type="ECO:0000259" key="2">
    <source>
        <dbReference type="Pfam" id="PF02371"/>
    </source>
</evidence>
<protein>
    <submittedName>
        <fullName evidence="3">Transposase</fullName>
    </submittedName>
</protein>
<dbReference type="EMBL" id="CP003244">
    <property type="protein sequence ID" value="AEX52284.1"/>
    <property type="molecule type" value="Genomic_DNA"/>
</dbReference>
<dbReference type="AlphaFoldDB" id="H2J0E9"/>
<dbReference type="GO" id="GO:0003677">
    <property type="term" value="F:DNA binding"/>
    <property type="evidence" value="ECO:0007669"/>
    <property type="project" value="InterPro"/>
</dbReference>
<dbReference type="Pfam" id="PF01548">
    <property type="entry name" value="DEDD_Tnp_IS110"/>
    <property type="match status" value="1"/>
</dbReference>
<dbReference type="OrthoDB" id="9795150at2"/>
<dbReference type="Proteomes" id="UP000009010">
    <property type="component" value="Chromosome"/>
</dbReference>
<dbReference type="RefSeq" id="WP_014333317.1">
    <property type="nucleotide sequence ID" value="NC_016818.1"/>
</dbReference>
<evidence type="ECO:0000313" key="3">
    <source>
        <dbReference type="EMBL" id="AEX49998.1"/>
    </source>
</evidence>
<gene>
    <name evidence="3" type="ordered locus">Rahaq2_0044</name>
    <name evidence="4" type="ordered locus">Rahaq2_2432</name>
    <name evidence="5" type="ordered locus">Rahaq2_3574</name>
</gene>
<dbReference type="InterPro" id="IPR002525">
    <property type="entry name" value="Transp_IS110-like_N"/>
</dbReference>
<reference evidence="6" key="2">
    <citation type="submission" date="2012-01" db="EMBL/GenBank/DDBJ databases">
        <title>Complete sequence of chromosome of Rahnella aquatilis CIP 78.65.</title>
        <authorList>
            <person name="Lucas S."/>
            <person name="Han J."/>
            <person name="Lapidus A."/>
            <person name="Cheng J.-F."/>
            <person name="Goodwin L."/>
            <person name="Pitluck S."/>
            <person name="Peters L."/>
            <person name="Ovchinnikova G."/>
            <person name="Held B."/>
            <person name="Detter J.C."/>
            <person name="Han C."/>
            <person name="Tapia R."/>
            <person name="Land M."/>
            <person name="Hauser L."/>
            <person name="Kyrpides N."/>
            <person name="Ivanova N."/>
            <person name="Pagani I."/>
            <person name="Sobecky P."/>
            <person name="Martinez R."/>
            <person name="Woyke T."/>
        </authorList>
    </citation>
    <scope>NUCLEOTIDE SEQUENCE [LARGE SCALE GENOMIC DNA]</scope>
    <source>
        <strain evidence="6">ATCC 33071 / DSM 4594 / JCM 1683 / NBRC 105701 / NCIMB 13365 / CIP 78.65</strain>
    </source>
</reference>
<dbReference type="HOGENOM" id="CLU_036902_5_1_6"/>
<keyword evidence="6" id="KW-1185">Reference proteome</keyword>
<organism evidence="3 6">
    <name type="scientific">Rahnella aquatilis (strain ATCC 33071 / DSM 4594 / JCM 1683 / NBRC 105701 / NCIMB 13365 / CIP 78.65)</name>
    <dbReference type="NCBI Taxonomy" id="745277"/>
    <lineage>
        <taxon>Bacteria</taxon>
        <taxon>Pseudomonadati</taxon>
        <taxon>Pseudomonadota</taxon>
        <taxon>Gammaproteobacteria</taxon>
        <taxon>Enterobacterales</taxon>
        <taxon>Yersiniaceae</taxon>
        <taxon>Rahnella</taxon>
    </lineage>
</organism>
<dbReference type="PANTHER" id="PTHR33055:SF13">
    <property type="entry name" value="TRANSPOSASE"/>
    <property type="match status" value="1"/>
</dbReference>
<evidence type="ECO:0000259" key="1">
    <source>
        <dbReference type="Pfam" id="PF01548"/>
    </source>
</evidence>
<dbReference type="STRING" id="745277.Rahaq2_0044"/>
<dbReference type="Pfam" id="PF02371">
    <property type="entry name" value="Transposase_20"/>
    <property type="match status" value="1"/>
</dbReference>
<dbReference type="PANTHER" id="PTHR33055">
    <property type="entry name" value="TRANSPOSASE FOR INSERTION SEQUENCE ELEMENT IS1111A"/>
    <property type="match status" value="1"/>
</dbReference>
<sequence length="312" mass="34930">MNQSPKAFVGVDISKETFDVFINVGNFYQKFTNNQTGHVDFINLLKNYEVAQIVMEATGRYHCVLAANLSVENYPVSVVNPRQVKHFSLSLGNLAKTDKLDAMVLSRFAQVVLPPLTVASDEQTQRLAQMVTRRRQLIDMRTMEKNRLDGVHLDVAELIHHHIEWLNSQIKDLDDDIGRQLRVMPLWQEKAKILSSVKGVGPTTTATLLALLPELGTLSRRKISALVGVCPYSHDSGKLKGKRAIWGGRSAVRAALYMAALVAKKNNKEIKRFYDGLIARGKLKKVALTACIRKLVTILNAMVRDGREWAAN</sequence>
<dbReference type="GO" id="GO:0006313">
    <property type="term" value="P:DNA transposition"/>
    <property type="evidence" value="ECO:0007669"/>
    <property type="project" value="InterPro"/>
</dbReference>
<reference evidence="3 6" key="1">
    <citation type="journal article" date="2012" name="J. Bacteriol.">
        <title>Complete Genome Sequence of Rahnella aquatilis CIP 78.65.</title>
        <authorList>
            <person name="Martinez R.J."/>
            <person name="Bruce D."/>
            <person name="Detter C."/>
            <person name="Goodwin L.A."/>
            <person name="Han J."/>
            <person name="Han C.S."/>
            <person name="Held B."/>
            <person name="Land M.L."/>
            <person name="Mikhailova N."/>
            <person name="Nolan M."/>
            <person name="Pennacchio L."/>
            <person name="Pitluck S."/>
            <person name="Tapia R."/>
            <person name="Woyke T."/>
            <person name="Sobecky P.A."/>
        </authorList>
    </citation>
    <scope>NUCLEOTIDE SEQUENCE [LARGE SCALE GENOMIC DNA]</scope>
    <source>
        <strain evidence="6">ATCC 33071 / DSM 4594 / JCM 1683 / NBRC 105701 / NCIMB 13365 / CIP 78.65</strain>
        <strain evidence="3">CIP 78.65</strain>
    </source>
</reference>
<dbReference type="GO" id="GO:0004803">
    <property type="term" value="F:transposase activity"/>
    <property type="evidence" value="ECO:0007669"/>
    <property type="project" value="InterPro"/>
</dbReference>
<dbReference type="KEGG" id="raq:Rahaq2_0044"/>
<evidence type="ECO:0000313" key="4">
    <source>
        <dbReference type="EMBL" id="AEX52284.1"/>
    </source>
</evidence>
<dbReference type="NCBIfam" id="NF033542">
    <property type="entry name" value="transpos_IS110"/>
    <property type="match status" value="1"/>
</dbReference>
<evidence type="ECO:0000313" key="6">
    <source>
        <dbReference type="Proteomes" id="UP000009010"/>
    </source>
</evidence>
<reference evidence="3" key="3">
    <citation type="submission" date="2012-01" db="EMBL/GenBank/DDBJ databases">
        <authorList>
            <person name="Lucas S."/>
            <person name="Han J."/>
            <person name="Lapidus A."/>
            <person name="Cheng J.-F."/>
            <person name="Goodwin L."/>
            <person name="Pitluck S."/>
            <person name="Peters L."/>
            <person name="Ovchinnikova G."/>
            <person name="Held B."/>
            <person name="Detter J.C."/>
            <person name="Han C."/>
            <person name="Tapia R."/>
            <person name="Land M."/>
            <person name="Hauser L."/>
            <person name="Kyrpides N."/>
            <person name="Ivanova N."/>
            <person name="Pagani I."/>
            <person name="Sobecky P."/>
            <person name="Martinez R."/>
            <person name="Woyke T."/>
        </authorList>
    </citation>
    <scope>NUCLEOTIDE SEQUENCE</scope>
    <source>
        <strain evidence="3">CIP 78.65</strain>
    </source>
</reference>
<dbReference type="KEGG" id="raq:Rahaq2_2432"/>
<dbReference type="InterPro" id="IPR047650">
    <property type="entry name" value="Transpos_IS110"/>
</dbReference>
<dbReference type="KEGG" id="raq:Rahaq2_3574"/>
<name>H2J0E9_RAHAC</name>
<dbReference type="PATRIC" id="fig|745277.3.peg.2344"/>
<evidence type="ECO:0000313" key="5">
    <source>
        <dbReference type="EMBL" id="AEX53371.1"/>
    </source>
</evidence>
<feature type="domain" description="Transposase IS110-like N-terminal" evidence="1">
    <location>
        <begin position="9"/>
        <end position="150"/>
    </location>
</feature>